<proteinExistence type="predicted"/>
<feature type="region of interest" description="Disordered" evidence="1">
    <location>
        <begin position="71"/>
        <end position="93"/>
    </location>
</feature>
<accession>A0A218WU04</accession>
<comment type="caution">
    <text evidence="3">The sequence shown here is derived from an EMBL/GenBank/DDBJ whole genome shotgun (WGS) entry which is preliminary data.</text>
</comment>
<evidence type="ECO:0000256" key="2">
    <source>
        <dbReference type="SAM" id="Phobius"/>
    </source>
</evidence>
<organism evidence="3 4">
    <name type="scientific">Punica granatum</name>
    <name type="common">Pomegranate</name>
    <dbReference type="NCBI Taxonomy" id="22663"/>
    <lineage>
        <taxon>Eukaryota</taxon>
        <taxon>Viridiplantae</taxon>
        <taxon>Streptophyta</taxon>
        <taxon>Embryophyta</taxon>
        <taxon>Tracheophyta</taxon>
        <taxon>Spermatophyta</taxon>
        <taxon>Magnoliopsida</taxon>
        <taxon>eudicotyledons</taxon>
        <taxon>Gunneridae</taxon>
        <taxon>Pentapetalae</taxon>
        <taxon>rosids</taxon>
        <taxon>malvids</taxon>
        <taxon>Myrtales</taxon>
        <taxon>Lythraceae</taxon>
        <taxon>Punica</taxon>
    </lineage>
</organism>
<keyword evidence="2" id="KW-0812">Transmembrane</keyword>
<evidence type="ECO:0000313" key="3">
    <source>
        <dbReference type="EMBL" id="OWM76008.1"/>
    </source>
</evidence>
<gene>
    <name evidence="3" type="ORF">CDL15_Pgr009653</name>
</gene>
<dbReference type="AlphaFoldDB" id="A0A218WU04"/>
<feature type="transmembrane region" description="Helical" evidence="2">
    <location>
        <begin position="21"/>
        <end position="38"/>
    </location>
</feature>
<dbReference type="EMBL" id="MTKT01003224">
    <property type="protein sequence ID" value="OWM76008.1"/>
    <property type="molecule type" value="Genomic_DNA"/>
</dbReference>
<dbReference type="Proteomes" id="UP000197138">
    <property type="component" value="Unassembled WGS sequence"/>
</dbReference>
<protein>
    <submittedName>
        <fullName evidence="3">Uncharacterized protein</fullName>
    </submittedName>
</protein>
<keyword evidence="2" id="KW-0472">Membrane</keyword>
<keyword evidence="2" id="KW-1133">Transmembrane helix</keyword>
<reference evidence="4" key="1">
    <citation type="journal article" date="2017" name="Plant J.">
        <title>The pomegranate (Punica granatum L.) genome and the genomics of punicalagin biosynthesis.</title>
        <authorList>
            <person name="Qin G."/>
            <person name="Xu C."/>
            <person name="Ming R."/>
            <person name="Tang H."/>
            <person name="Guyot R."/>
            <person name="Kramer E.M."/>
            <person name="Hu Y."/>
            <person name="Yi X."/>
            <person name="Qi Y."/>
            <person name="Xu X."/>
            <person name="Gao Z."/>
            <person name="Pan H."/>
            <person name="Jian J."/>
            <person name="Tian Y."/>
            <person name="Yue Z."/>
            <person name="Xu Y."/>
        </authorList>
    </citation>
    <scope>NUCLEOTIDE SEQUENCE [LARGE SCALE GENOMIC DNA]</scope>
    <source>
        <strain evidence="4">cv. Dabenzi</strain>
    </source>
</reference>
<evidence type="ECO:0000256" key="1">
    <source>
        <dbReference type="SAM" id="MobiDB-lite"/>
    </source>
</evidence>
<name>A0A218WU04_PUNGR</name>
<sequence length="113" mass="12646">MASKARQNKRCSRICKNSMRLVFNVLNVSSLSLAALGLRATSRRQTPLADAVAIRDISISSASQFSRKLETDRRNGGLDSYQHDANGVGKDGEVDHRASEYIKRFHEKNRIAR</sequence>
<evidence type="ECO:0000313" key="4">
    <source>
        <dbReference type="Proteomes" id="UP000197138"/>
    </source>
</evidence>